<dbReference type="Gene3D" id="3.40.50.10190">
    <property type="entry name" value="BRCT domain"/>
    <property type="match status" value="1"/>
</dbReference>
<dbReference type="Pfam" id="PF00533">
    <property type="entry name" value="BRCT"/>
    <property type="match status" value="1"/>
</dbReference>
<dbReference type="AlphaFoldDB" id="A0A1C3EBE1"/>
<gene>
    <name evidence="2" type="ORF">A6X21_06000</name>
</gene>
<dbReference type="Gene3D" id="1.10.150.20">
    <property type="entry name" value="5' to 3' exonuclease, C-terminal subdomain"/>
    <property type="match status" value="1"/>
</dbReference>
<keyword evidence="3" id="KW-1185">Reference proteome</keyword>
<sequence length="131" mass="13732">MVIGSATPEVGEVIAESVHHFFHSEYGSGLIEELKHLGLNLGTESEQQQTAATDGVLSGKTFVVTGTLPSMGREEIEELIRLHGGHASSSVSKKTSFVVAGENAGSKLAKAQSLGVPVINEAEFMKLIGKA</sequence>
<dbReference type="InterPro" id="IPR036420">
    <property type="entry name" value="BRCT_dom_sf"/>
</dbReference>
<dbReference type="EMBL" id="LYDR01000108">
    <property type="protein sequence ID" value="ODA30577.1"/>
    <property type="molecule type" value="Genomic_DNA"/>
</dbReference>
<dbReference type="STRING" id="1841610.A6X21_06000"/>
<comment type="caution">
    <text evidence="2">The sequence shown here is derived from an EMBL/GenBank/DDBJ whole genome shotgun (WGS) entry which is preliminary data.</text>
</comment>
<dbReference type="SMART" id="SM00292">
    <property type="entry name" value="BRCT"/>
    <property type="match status" value="1"/>
</dbReference>
<evidence type="ECO:0000313" key="3">
    <source>
        <dbReference type="Proteomes" id="UP000094828"/>
    </source>
</evidence>
<dbReference type="SUPFAM" id="SSF52113">
    <property type="entry name" value="BRCT domain"/>
    <property type="match status" value="1"/>
</dbReference>
<accession>A0A1C3EBE1</accession>
<proteinExistence type="predicted"/>
<dbReference type="CDD" id="cd17748">
    <property type="entry name" value="BRCT_DNA_ligase_like"/>
    <property type="match status" value="1"/>
</dbReference>
<protein>
    <recommendedName>
        <fullName evidence="1">BRCT domain-containing protein</fullName>
    </recommendedName>
</protein>
<evidence type="ECO:0000259" key="1">
    <source>
        <dbReference type="PROSITE" id="PS50172"/>
    </source>
</evidence>
<dbReference type="PROSITE" id="PS50172">
    <property type="entry name" value="BRCT"/>
    <property type="match status" value="1"/>
</dbReference>
<reference evidence="2 3" key="1">
    <citation type="submission" date="2016-05" db="EMBL/GenBank/DDBJ databases">
        <title>Genomic and physiological characterization of Planctopirus sp. isolated from fresh water lake.</title>
        <authorList>
            <person name="Subhash Y."/>
            <person name="Ramana C."/>
        </authorList>
    </citation>
    <scope>NUCLEOTIDE SEQUENCE [LARGE SCALE GENOMIC DNA]</scope>
    <source>
        <strain evidence="2 3">JC280</strain>
    </source>
</reference>
<feature type="domain" description="BRCT" evidence="1">
    <location>
        <begin position="52"/>
        <end position="131"/>
    </location>
</feature>
<evidence type="ECO:0000313" key="2">
    <source>
        <dbReference type="EMBL" id="ODA30577.1"/>
    </source>
</evidence>
<dbReference type="InterPro" id="IPR001357">
    <property type="entry name" value="BRCT_dom"/>
</dbReference>
<name>A0A1C3EBE1_9PLAN</name>
<dbReference type="Proteomes" id="UP000094828">
    <property type="component" value="Unassembled WGS sequence"/>
</dbReference>
<organism evidence="2 3">
    <name type="scientific">Planctopirus hydrillae</name>
    <dbReference type="NCBI Taxonomy" id="1841610"/>
    <lineage>
        <taxon>Bacteria</taxon>
        <taxon>Pseudomonadati</taxon>
        <taxon>Planctomycetota</taxon>
        <taxon>Planctomycetia</taxon>
        <taxon>Planctomycetales</taxon>
        <taxon>Planctomycetaceae</taxon>
        <taxon>Planctopirus</taxon>
    </lineage>
</organism>